<sequence>MRGSIIGVIILVSVMLISCGRSPDSQFYVLNPISPMQKPVKKYSYLRIGINEINTPAYMLKPEFIIHYTSHEVKLEEYHRWVENLDKNTKRVIEANLLTLLPGATVVSAPWDYKSKPDYQLQIDISQFEVDIEGNSILRAEYLIYSGNQLYKRGVLYYHQKTKQVNIETLVASMNANLNHFTEDLARVFASIDSNKKNELSQKEPRKPFPTIK</sequence>
<reference evidence="2" key="2">
    <citation type="submission" date="2014-09" db="EMBL/GenBank/DDBJ databases">
        <authorList>
            <person name="GOMEZ-VALERO Laura"/>
        </authorList>
    </citation>
    <scope>NUCLEOTIDE SEQUENCE</scope>
    <source>
        <strain evidence="2">ATCC33218</strain>
    </source>
</reference>
<reference evidence="3 5" key="3">
    <citation type="submission" date="2016-10" db="EMBL/GenBank/DDBJ databases">
        <authorList>
            <person name="Varghese N."/>
            <person name="Submissions S."/>
        </authorList>
    </citation>
    <scope>NUCLEOTIDE SEQUENCE [LARGE SCALE GENOMIC DNA]</scope>
    <source>
        <strain evidence="3 5">ATCC 33218</strain>
    </source>
</reference>
<evidence type="ECO:0000259" key="1">
    <source>
        <dbReference type="Pfam" id="PF03886"/>
    </source>
</evidence>
<dbReference type="KEGG" id="tmc:LMI_2344"/>
<dbReference type="Proteomes" id="UP000182998">
    <property type="component" value="Unassembled WGS sequence"/>
</dbReference>
<evidence type="ECO:0000313" key="5">
    <source>
        <dbReference type="Proteomes" id="UP000182998"/>
    </source>
</evidence>
<dbReference type="STRING" id="451.B6N58_04435"/>
<dbReference type="EMBL" id="FMVN01000008">
    <property type="protein sequence ID" value="SCY47168.1"/>
    <property type="molecule type" value="Genomic_DNA"/>
</dbReference>
<dbReference type="SUPFAM" id="SSF159594">
    <property type="entry name" value="XCC0632-like"/>
    <property type="match status" value="1"/>
</dbReference>
<name>A0A098GI05_LEGMI</name>
<dbReference type="HOGENOM" id="CLU_096001_2_0_6"/>
<accession>A0A098GI05</accession>
<dbReference type="PATRIC" id="fig|451.8.peg.2936"/>
<organism evidence="2 4">
    <name type="scientific">Legionella micdadei</name>
    <name type="common">Tatlockia micdadei</name>
    <dbReference type="NCBI Taxonomy" id="451"/>
    <lineage>
        <taxon>Bacteria</taxon>
        <taxon>Pseudomonadati</taxon>
        <taxon>Pseudomonadota</taxon>
        <taxon>Gammaproteobacteria</taxon>
        <taxon>Legionellales</taxon>
        <taxon>Legionellaceae</taxon>
        <taxon>Legionella</taxon>
    </lineage>
</organism>
<dbReference type="Gene3D" id="3.40.50.10610">
    <property type="entry name" value="ABC-type transport auxiliary lipoprotein component"/>
    <property type="match status" value="1"/>
</dbReference>
<proteinExistence type="predicted"/>
<reference evidence="4" key="1">
    <citation type="submission" date="2014-09" db="EMBL/GenBank/DDBJ databases">
        <authorList>
            <person name="Gomez-Valero L."/>
        </authorList>
    </citation>
    <scope>NUCLEOTIDE SEQUENCE [LARGE SCALE GENOMIC DNA]</scope>
    <source>
        <strain evidence="4">ATCC33218</strain>
    </source>
</reference>
<dbReference type="EMBL" id="LN614830">
    <property type="protein sequence ID" value="CEG61612.1"/>
    <property type="molecule type" value="Genomic_DNA"/>
</dbReference>
<dbReference type="Pfam" id="PF03886">
    <property type="entry name" value="ABC_trans_aux"/>
    <property type="match status" value="1"/>
</dbReference>
<dbReference type="AlphaFoldDB" id="A0A098GI05"/>
<feature type="domain" description="ABC-type transport auxiliary lipoprotein component" evidence="1">
    <location>
        <begin position="28"/>
        <end position="186"/>
    </location>
</feature>
<dbReference type="InterPro" id="IPR005586">
    <property type="entry name" value="ABC_trans_aux"/>
</dbReference>
<evidence type="ECO:0000313" key="4">
    <source>
        <dbReference type="Proteomes" id="UP000032414"/>
    </source>
</evidence>
<evidence type="ECO:0000313" key="2">
    <source>
        <dbReference type="EMBL" id="CEG61612.1"/>
    </source>
</evidence>
<keyword evidence="5" id="KW-1185">Reference proteome</keyword>
<evidence type="ECO:0000313" key="3">
    <source>
        <dbReference type="EMBL" id="SCY47168.1"/>
    </source>
</evidence>
<dbReference type="Proteomes" id="UP000032414">
    <property type="component" value="Chromosome I"/>
</dbReference>
<dbReference type="PROSITE" id="PS51257">
    <property type="entry name" value="PROKAR_LIPOPROTEIN"/>
    <property type="match status" value="1"/>
</dbReference>
<gene>
    <name evidence="2" type="ORF">LMI_2344</name>
    <name evidence="3" type="ORF">SAMN02982997_01822</name>
</gene>
<protein>
    <recommendedName>
        <fullName evidence="1">ABC-type transport auxiliary lipoprotein component domain-containing protein</fullName>
    </recommendedName>
</protein>